<proteinExistence type="predicted"/>
<dbReference type="EMBL" id="CAJNJA010031040">
    <property type="protein sequence ID" value="CAE7652091.1"/>
    <property type="molecule type" value="Genomic_DNA"/>
</dbReference>
<feature type="region of interest" description="Disordered" evidence="1">
    <location>
        <begin position="1546"/>
        <end position="1581"/>
    </location>
</feature>
<protein>
    <submittedName>
        <fullName evidence="3">GIP protein</fullName>
    </submittedName>
</protein>
<dbReference type="GO" id="GO:0015074">
    <property type="term" value="P:DNA integration"/>
    <property type="evidence" value="ECO:0007669"/>
    <property type="project" value="InterPro"/>
</dbReference>
<gene>
    <name evidence="3" type="primary">GIP</name>
    <name evidence="3" type="ORF">SNEC2469_LOCUS18449</name>
</gene>
<dbReference type="Proteomes" id="UP000601435">
    <property type="component" value="Unassembled WGS sequence"/>
</dbReference>
<evidence type="ECO:0000313" key="3">
    <source>
        <dbReference type="EMBL" id="CAE7652091.1"/>
    </source>
</evidence>
<feature type="region of interest" description="Disordered" evidence="1">
    <location>
        <begin position="266"/>
        <end position="292"/>
    </location>
</feature>
<reference evidence="3" key="1">
    <citation type="submission" date="2021-02" db="EMBL/GenBank/DDBJ databases">
        <authorList>
            <person name="Dougan E. K."/>
            <person name="Rhodes N."/>
            <person name="Thang M."/>
            <person name="Chan C."/>
        </authorList>
    </citation>
    <scope>NUCLEOTIDE SEQUENCE</scope>
</reference>
<evidence type="ECO:0000313" key="4">
    <source>
        <dbReference type="Proteomes" id="UP000601435"/>
    </source>
</evidence>
<dbReference type="OrthoDB" id="10539132at2759"/>
<feature type="region of interest" description="Disordered" evidence="1">
    <location>
        <begin position="631"/>
        <end position="664"/>
    </location>
</feature>
<evidence type="ECO:0000256" key="1">
    <source>
        <dbReference type="SAM" id="MobiDB-lite"/>
    </source>
</evidence>
<evidence type="ECO:0000259" key="2">
    <source>
        <dbReference type="PROSITE" id="PS50994"/>
    </source>
</evidence>
<feature type="domain" description="Integrase catalytic" evidence="2">
    <location>
        <begin position="1002"/>
        <end position="1173"/>
    </location>
</feature>
<feature type="non-terminal residue" evidence="3">
    <location>
        <position position="1"/>
    </location>
</feature>
<dbReference type="Gene3D" id="3.30.420.10">
    <property type="entry name" value="Ribonuclease H-like superfamily/Ribonuclease H"/>
    <property type="match status" value="1"/>
</dbReference>
<feature type="compositionally biased region" description="Low complexity" evidence="1">
    <location>
        <begin position="577"/>
        <end position="586"/>
    </location>
</feature>
<feature type="compositionally biased region" description="Acidic residues" evidence="1">
    <location>
        <begin position="266"/>
        <end position="276"/>
    </location>
</feature>
<name>A0A812VW93_9DINO</name>
<comment type="caution">
    <text evidence="3">The sequence shown here is derived from an EMBL/GenBank/DDBJ whole genome shotgun (WGS) entry which is preliminary data.</text>
</comment>
<feature type="region of interest" description="Disordered" evidence="1">
    <location>
        <begin position="343"/>
        <end position="392"/>
    </location>
</feature>
<feature type="compositionally biased region" description="Basic and acidic residues" evidence="1">
    <location>
        <begin position="636"/>
        <end position="658"/>
    </location>
</feature>
<dbReference type="SUPFAM" id="SSF53098">
    <property type="entry name" value="Ribonuclease H-like"/>
    <property type="match status" value="1"/>
</dbReference>
<feature type="region of interest" description="Disordered" evidence="1">
    <location>
        <begin position="577"/>
        <end position="607"/>
    </location>
</feature>
<feature type="compositionally biased region" description="Basic and acidic residues" evidence="1">
    <location>
        <begin position="1546"/>
        <end position="1559"/>
    </location>
</feature>
<accession>A0A812VW93</accession>
<dbReference type="InterPro" id="IPR001584">
    <property type="entry name" value="Integrase_cat-core"/>
</dbReference>
<feature type="region of interest" description="Disordered" evidence="1">
    <location>
        <begin position="185"/>
        <end position="239"/>
    </location>
</feature>
<sequence length="1635" mass="181762">WRGGTPPTPPAWRYDPSDLRAFSKWMRKVQIWQVQIAHYMTKREAALLLYTSLTGEAEAELEHVPLEKINCDSGVEFILESLREPMAQKTVYQKRKYLADFESISRYPNEGLRTYANRYRRIERSLEALGVQITGMYDDESRGNRLLERARLSQADQRLVLVGSRYSLSFEDVMESMTMQYPDFRAAPPVMGRDGQVVSRGAKDGKGAKSPGTPGPPTSAPSRHHVPGQGKGGYPPKRVFVTETGELGEPEANNHDIEQDFEAIPEGDEEDDQGGDPDNHDDGDNADDGPEGLEDLARVLTVTARRLASARLGRKYSGGKTSPAELKKRTTCAVCGEVGHWKGDPECKVSGGGKGVPTSKPPPGKGAAGPTQPASSSKGGGKQGKGPSHQALTVTHSDLGSYEVYSTEFGQAFQDPAYQVSVVFSAQMVPALGSQYVGYMVLANELVAAGVLNADVPLLASNVLLKALGMMLTAPPPSLAAWKRIVRGIRNFKIHLYMIMVRAARLGVWDRQWLLEATPPRLDPQFQVSQATCRHAEIQRYGNATGRYSRCKQCGKRWQWDTDQEKWVHKPYVASSRSSALPLPSSGNTLEAPARAPLHSSTSLRAGQDEHATTFGDIGCDFELRASLQDETLPGPRDRPLGADPQHRAHGPRGDRADLPLGGRRRLTGDLERTTKIYEAELDVYRTLPTTSQRPPPSVDILEIFAGEAKPSARASRFGLNACQPFDLNFGWDLSQPDQQRMIMNFVRRLRPWAIIIGYPGTLYSTEMASLLDLPGVTTTTAHFGAFGAETADGQPIKQPLGYDPKVYPDAFVDQLLTSIKGWIAQHEPQRFGYFTVYALSRPTVDAAAWDNAFKQVEKSFVGSNRRPYIVDPDSTFGKEIQDLFRMDAVRQPKGRFSKPVQFAVFIYGSSRQSDELHQSTQVDPGPEVPIGGLPTDVTFPGCDKIPISVRRSVARLHVNLGHPSAQELNRLLCHRGVPSAGVQECVRKLSCATCKRLAGPQQPRPSSTWSLQAGQFGDLVQGDFFWVRLLSGASVQVLGLADTATGYHQAAILRNKSAREAYNLLHSAWLRPYGLPVRLLLDPDPLFQGGLEELLSTVNVNCEYCPAEAHWVIGTVERRNCVLRAVLEKLINDHAVDDLDRLDYVLTGALHAMNSFVTVKGRSPYQAVYGRVPRIPGGLLTDEGSLAQSVSDPGLAAERVRAEAVTHLAAMNVDQGLKRAILRKTANTKIPDLQPGQRVAFWWWRRRGLRKRGAWTTGRFLAYDPSYPGKQCWIRSGNSTILVAMEQVRKAVGFEDWCPDEQDIQCLKDSTVDLKESVFQDLRGPQPTEDLPDALYDLEEMQLETGPTSQAIGAGRQHRHHENYRNLLNFLSYPRAPPLTRTYARRRLTAQSTAALPTSTRPPSRSQTNYNNRRLLYYLVVTNLKNHNRHSSYKNLSVQDLNYYQHLLQRHLWLLRLQGQHQQQVQTSYNNHRLLYYLVNSSQAASLPEPPPTLPQKRPFDSLTTLLADGSEVHRVPPGEDYLTGVFGPKREPFYQAYLQSDFREADVPVGKNPRESDTSDSDGETGPQAGARLSRKDAKQLDREIPWTTIIKGANVPDYLAAIDKEAKSWQEWQSVEALSHEEAHRLQSTLPS</sequence>
<organism evidence="3 4">
    <name type="scientific">Symbiodinium necroappetens</name>
    <dbReference type="NCBI Taxonomy" id="1628268"/>
    <lineage>
        <taxon>Eukaryota</taxon>
        <taxon>Sar</taxon>
        <taxon>Alveolata</taxon>
        <taxon>Dinophyceae</taxon>
        <taxon>Suessiales</taxon>
        <taxon>Symbiodiniaceae</taxon>
        <taxon>Symbiodinium</taxon>
    </lineage>
</organism>
<dbReference type="PROSITE" id="PS50994">
    <property type="entry name" value="INTEGRASE"/>
    <property type="match status" value="1"/>
</dbReference>
<dbReference type="GO" id="GO:0003676">
    <property type="term" value="F:nucleic acid binding"/>
    <property type="evidence" value="ECO:0007669"/>
    <property type="project" value="InterPro"/>
</dbReference>
<feature type="compositionally biased region" description="Low complexity" evidence="1">
    <location>
        <begin position="368"/>
        <end position="377"/>
    </location>
</feature>
<dbReference type="InterPro" id="IPR012337">
    <property type="entry name" value="RNaseH-like_sf"/>
</dbReference>
<dbReference type="InterPro" id="IPR036397">
    <property type="entry name" value="RNaseH_sf"/>
</dbReference>
<keyword evidence="4" id="KW-1185">Reference proteome</keyword>